<dbReference type="InterPro" id="IPR036837">
    <property type="entry name" value="Cation_efflux_CTD_sf"/>
</dbReference>
<keyword evidence="3" id="KW-0813">Transport</keyword>
<keyword evidence="6" id="KW-0406">Ion transport</keyword>
<dbReference type="NCBIfam" id="TIGR01297">
    <property type="entry name" value="CDF"/>
    <property type="match status" value="1"/>
</dbReference>
<keyword evidence="5 9" id="KW-0812">Transmembrane</keyword>
<dbReference type="InterPro" id="IPR058533">
    <property type="entry name" value="Cation_efflux_TM"/>
</dbReference>
<feature type="transmembrane region" description="Helical" evidence="9">
    <location>
        <begin position="175"/>
        <end position="203"/>
    </location>
</feature>
<evidence type="ECO:0000256" key="3">
    <source>
        <dbReference type="ARBA" id="ARBA00022448"/>
    </source>
</evidence>
<evidence type="ECO:0000256" key="9">
    <source>
        <dbReference type="SAM" id="Phobius"/>
    </source>
</evidence>
<dbReference type="InterPro" id="IPR027469">
    <property type="entry name" value="Cation_efflux_TMD_sf"/>
</dbReference>
<name>A0ABR5VIZ2_MARGR</name>
<sequence>MRKPLVVTLDQHSADARREAVTRTAVVGAVLNLVLAAVKIVAGWLGHSQALVADGLHSLSDLLSDALVLVAGRQAHQGPDQEHPYGHARYETVATLALGFLLLAVAIGIGWDAVERLFSPEELLRPDLIALGATLVSILVKEWLYWWTLAHAKRVRSDLLRANAWHHRSDSVSSVVVLVGIAGTMAGLPYLDAIAAVMVALMIAKIAWELGWEAASELVDTGLQGERLEAVKQTIHSVGGVRDIHMLRTRRLGGQASVDVHVLVDPYVSVSEGHMISVLVERRLKREIDEIADVTVHIDPEDDEHLSACYLLPLRAEALARLASAWSAIPEANERQRVLLHYLDGAIDIEVYFPLAACLRRGADAERLRARLAEALADDPLFRGVRIFFGD</sequence>
<keyword evidence="7 9" id="KW-1133">Transmembrane helix</keyword>
<organism evidence="12 13">
    <name type="scientific">Marichromatium gracile</name>
    <name type="common">Chromatium gracile</name>
    <dbReference type="NCBI Taxonomy" id="1048"/>
    <lineage>
        <taxon>Bacteria</taxon>
        <taxon>Pseudomonadati</taxon>
        <taxon>Pseudomonadota</taxon>
        <taxon>Gammaproteobacteria</taxon>
        <taxon>Chromatiales</taxon>
        <taxon>Chromatiaceae</taxon>
        <taxon>Marichromatium</taxon>
    </lineage>
</organism>
<feature type="domain" description="Cation efflux protein transmembrane" evidence="10">
    <location>
        <begin position="26"/>
        <end position="219"/>
    </location>
</feature>
<dbReference type="PANTHER" id="PTHR43840">
    <property type="entry name" value="MITOCHONDRIAL METAL TRANSPORTER 1-RELATED"/>
    <property type="match status" value="1"/>
</dbReference>
<dbReference type="InterPro" id="IPR027470">
    <property type="entry name" value="Cation_efflux_CTD"/>
</dbReference>
<accession>A0ABR5VIZ2</accession>
<evidence type="ECO:0000313" key="12">
    <source>
        <dbReference type="EMBL" id="KXX65691.1"/>
    </source>
</evidence>
<evidence type="ECO:0000313" key="13">
    <source>
        <dbReference type="Proteomes" id="UP000075766"/>
    </source>
</evidence>
<comment type="caution">
    <text evidence="12">The sequence shown here is derived from an EMBL/GenBank/DDBJ whole genome shotgun (WGS) entry which is preliminary data.</text>
</comment>
<feature type="transmembrane region" description="Helical" evidence="9">
    <location>
        <begin position="21"/>
        <end position="45"/>
    </location>
</feature>
<keyword evidence="4" id="KW-0408">Iron</keyword>
<dbReference type="SUPFAM" id="SSF161111">
    <property type="entry name" value="Cation efflux protein transmembrane domain-like"/>
    <property type="match status" value="1"/>
</dbReference>
<dbReference type="Gene3D" id="1.20.1510.10">
    <property type="entry name" value="Cation efflux protein transmembrane domain"/>
    <property type="match status" value="1"/>
</dbReference>
<feature type="transmembrane region" description="Helical" evidence="9">
    <location>
        <begin position="93"/>
        <end position="114"/>
    </location>
</feature>
<comment type="subcellular location">
    <subcellularLocation>
        <location evidence="1">Membrane</location>
        <topology evidence="1">Multi-pass membrane protein</topology>
    </subcellularLocation>
</comment>
<protein>
    <submittedName>
        <fullName evidence="12">Cation transporter</fullName>
    </submittedName>
</protein>
<keyword evidence="6" id="KW-0864">Zinc transport</keyword>
<dbReference type="Pfam" id="PF01545">
    <property type="entry name" value="Cation_efflux"/>
    <property type="match status" value="1"/>
</dbReference>
<evidence type="ECO:0000256" key="4">
    <source>
        <dbReference type="ARBA" id="ARBA00022496"/>
    </source>
</evidence>
<evidence type="ECO:0000256" key="8">
    <source>
        <dbReference type="ARBA" id="ARBA00023136"/>
    </source>
</evidence>
<keyword evidence="13" id="KW-1185">Reference proteome</keyword>
<feature type="domain" description="Cation efflux protein cytoplasmic" evidence="11">
    <location>
        <begin position="224"/>
        <end position="301"/>
    </location>
</feature>
<dbReference type="Pfam" id="PF16916">
    <property type="entry name" value="ZT_dimer"/>
    <property type="match status" value="1"/>
</dbReference>
<comment type="similarity">
    <text evidence="2">Belongs to the cation diffusion facilitator (CDF) transporter (TC 2.A.4) family. FieF subfamily.</text>
</comment>
<dbReference type="Proteomes" id="UP000075766">
    <property type="component" value="Unassembled WGS sequence"/>
</dbReference>
<evidence type="ECO:0000256" key="7">
    <source>
        <dbReference type="ARBA" id="ARBA00022989"/>
    </source>
</evidence>
<proteinExistence type="inferred from homology"/>
<keyword evidence="6" id="KW-0862">Zinc</keyword>
<dbReference type="InterPro" id="IPR002524">
    <property type="entry name" value="Cation_efflux"/>
</dbReference>
<dbReference type="Gene3D" id="3.30.70.1350">
    <property type="entry name" value="Cation efflux protein, cytoplasmic domain"/>
    <property type="match status" value="1"/>
</dbReference>
<gene>
    <name evidence="12" type="ORF">AY586_08730</name>
</gene>
<evidence type="ECO:0000256" key="1">
    <source>
        <dbReference type="ARBA" id="ARBA00004141"/>
    </source>
</evidence>
<evidence type="ECO:0000259" key="11">
    <source>
        <dbReference type="Pfam" id="PF16916"/>
    </source>
</evidence>
<dbReference type="EMBL" id="LSYU01000030">
    <property type="protein sequence ID" value="KXX65691.1"/>
    <property type="molecule type" value="Genomic_DNA"/>
</dbReference>
<evidence type="ECO:0000256" key="6">
    <source>
        <dbReference type="ARBA" id="ARBA00022906"/>
    </source>
</evidence>
<dbReference type="PANTHER" id="PTHR43840:SF15">
    <property type="entry name" value="MITOCHONDRIAL METAL TRANSPORTER 1-RELATED"/>
    <property type="match status" value="1"/>
</dbReference>
<evidence type="ECO:0000259" key="10">
    <source>
        <dbReference type="Pfam" id="PF01545"/>
    </source>
</evidence>
<feature type="transmembrane region" description="Helical" evidence="9">
    <location>
        <begin position="126"/>
        <end position="146"/>
    </location>
</feature>
<evidence type="ECO:0000256" key="2">
    <source>
        <dbReference type="ARBA" id="ARBA00010212"/>
    </source>
</evidence>
<keyword evidence="8 9" id="KW-0472">Membrane</keyword>
<dbReference type="InterPro" id="IPR050291">
    <property type="entry name" value="CDF_Transporter"/>
</dbReference>
<evidence type="ECO:0000256" key="5">
    <source>
        <dbReference type="ARBA" id="ARBA00022692"/>
    </source>
</evidence>
<dbReference type="SUPFAM" id="SSF160240">
    <property type="entry name" value="Cation efflux protein cytoplasmic domain-like"/>
    <property type="match status" value="1"/>
</dbReference>
<keyword evidence="4" id="KW-0410">Iron transport</keyword>
<reference evidence="12 13" key="1">
    <citation type="submission" date="2016-02" db="EMBL/GenBank/DDBJ databases">
        <title>Genome sequence of Marichromatium gracile YL-28, a purple sulfur bacterium.</title>
        <authorList>
            <person name="Zhao C."/>
            <person name="Hong X."/>
            <person name="Chen S."/>
            <person name="Yang S."/>
        </authorList>
    </citation>
    <scope>NUCLEOTIDE SEQUENCE [LARGE SCALE GENOMIC DNA]</scope>
    <source>
        <strain evidence="12 13">YL28</strain>
    </source>
</reference>